<dbReference type="GO" id="GO:0008237">
    <property type="term" value="F:metallopeptidase activity"/>
    <property type="evidence" value="ECO:0007669"/>
    <property type="project" value="UniProtKB-KW"/>
</dbReference>
<feature type="binding site" evidence="9">
    <location>
        <position position="145"/>
    </location>
    <ligand>
        <name>Zn(2+)</name>
        <dbReference type="ChEBI" id="CHEBI:29105"/>
        <note>catalytic</note>
    </ligand>
</feature>
<evidence type="ECO:0000313" key="11">
    <source>
        <dbReference type="Proteomes" id="UP000243793"/>
    </source>
</evidence>
<keyword evidence="4 9" id="KW-0378">Hydrolase</keyword>
<dbReference type="SUPFAM" id="SSF55166">
    <property type="entry name" value="Hedgehog/DD-peptidase"/>
    <property type="match status" value="1"/>
</dbReference>
<feature type="binding site" evidence="9">
    <location>
        <position position="138"/>
    </location>
    <ligand>
        <name>Zn(2+)</name>
        <dbReference type="ChEBI" id="CHEBI:29105"/>
        <note>catalytic</note>
    </ligand>
</feature>
<dbReference type="PANTHER" id="PTHR43126">
    <property type="entry name" value="D-ALANYL-D-ALANINE DIPEPTIDASE"/>
    <property type="match status" value="1"/>
</dbReference>
<dbReference type="OrthoDB" id="9801430at2"/>
<dbReference type="EC" id="3.4.13.22" evidence="9"/>
<dbReference type="KEGG" id="ocm:CBP12_06850"/>
<dbReference type="Proteomes" id="UP000243793">
    <property type="component" value="Chromosome"/>
</dbReference>
<dbReference type="CDD" id="cd14843">
    <property type="entry name" value="D-Ala-D-Ala_dipeptidase_like"/>
    <property type="match status" value="1"/>
</dbReference>
<gene>
    <name evidence="9" type="primary">ddpX</name>
    <name evidence="10" type="ORF">CBP12_06850</name>
</gene>
<feature type="site" description="Transition state stabilizer" evidence="9">
    <location>
        <position position="89"/>
    </location>
</feature>
<keyword evidence="8" id="KW-0961">Cell wall biogenesis/degradation</keyword>
<evidence type="ECO:0000256" key="3">
    <source>
        <dbReference type="ARBA" id="ARBA00022723"/>
    </source>
</evidence>
<dbReference type="GO" id="GO:0160237">
    <property type="term" value="F:D-Ala-D-Ala dipeptidase activity"/>
    <property type="evidence" value="ECO:0007669"/>
    <property type="project" value="UniProtKB-EC"/>
</dbReference>
<evidence type="ECO:0000256" key="7">
    <source>
        <dbReference type="ARBA" id="ARBA00023049"/>
    </source>
</evidence>
<evidence type="ECO:0000256" key="2">
    <source>
        <dbReference type="ARBA" id="ARBA00022670"/>
    </source>
</evidence>
<evidence type="ECO:0000256" key="1">
    <source>
        <dbReference type="ARBA" id="ARBA00001362"/>
    </source>
</evidence>
<dbReference type="GO" id="GO:0006508">
    <property type="term" value="P:proteolysis"/>
    <property type="evidence" value="ECO:0007669"/>
    <property type="project" value="UniProtKB-KW"/>
</dbReference>
<keyword evidence="3 9" id="KW-0479">Metal-binding</keyword>
<organism evidence="10 11">
    <name type="scientific">Oceanisphaera avium</name>
    <dbReference type="NCBI Taxonomy" id="1903694"/>
    <lineage>
        <taxon>Bacteria</taxon>
        <taxon>Pseudomonadati</taxon>
        <taxon>Pseudomonadota</taxon>
        <taxon>Gammaproteobacteria</taxon>
        <taxon>Aeromonadales</taxon>
        <taxon>Aeromonadaceae</taxon>
        <taxon>Oceanisphaera</taxon>
    </lineage>
</organism>
<evidence type="ECO:0000313" key="10">
    <source>
        <dbReference type="EMBL" id="ART79904.1"/>
    </source>
</evidence>
<feature type="binding site" evidence="9">
    <location>
        <position position="212"/>
    </location>
    <ligand>
        <name>Zn(2+)</name>
        <dbReference type="ChEBI" id="CHEBI:29105"/>
        <note>catalytic</note>
    </ligand>
</feature>
<keyword evidence="7 9" id="KW-0482">Metalloprotease</keyword>
<dbReference type="AlphaFoldDB" id="A0A1Y0CY03"/>
<dbReference type="Pfam" id="PF01427">
    <property type="entry name" value="Peptidase_M15"/>
    <property type="match status" value="1"/>
</dbReference>
<reference evidence="11" key="1">
    <citation type="submission" date="2017-05" db="EMBL/GenBank/DDBJ databases">
        <authorList>
            <person name="Sung H."/>
        </authorList>
    </citation>
    <scope>NUCLEOTIDE SEQUENCE [LARGE SCALE GENOMIC DNA]</scope>
    <source>
        <strain evidence="11">AMac2203</strain>
    </source>
</reference>
<evidence type="ECO:0000256" key="8">
    <source>
        <dbReference type="ARBA" id="ARBA00023316"/>
    </source>
</evidence>
<comment type="similarity">
    <text evidence="9">Belongs to the peptidase M15D family.</text>
</comment>
<dbReference type="EMBL" id="CP021376">
    <property type="protein sequence ID" value="ART79904.1"/>
    <property type="molecule type" value="Genomic_DNA"/>
</dbReference>
<keyword evidence="5 9" id="KW-0862">Zinc</keyword>
<keyword evidence="6 9" id="KW-0224">Dipeptidase</keyword>
<comment type="function">
    <text evidence="9">Catalyzes hydrolysis of the D-alanyl-D-alanine dipeptide.</text>
</comment>
<comment type="cofactor">
    <cofactor evidence="9">
        <name>Zn(2+)</name>
        <dbReference type="ChEBI" id="CHEBI:29105"/>
    </cofactor>
    <text evidence="9">Binds 1 zinc ion per subunit.</text>
</comment>
<keyword evidence="2 9" id="KW-0645">Protease</keyword>
<dbReference type="PANTHER" id="PTHR43126:SF2">
    <property type="entry name" value="D-ALANYL-D-ALANINE DIPEPTIDASE"/>
    <property type="match status" value="1"/>
</dbReference>
<dbReference type="GO" id="GO:0071555">
    <property type="term" value="P:cell wall organization"/>
    <property type="evidence" value="ECO:0007669"/>
    <property type="project" value="UniProtKB-KW"/>
</dbReference>
<evidence type="ECO:0000256" key="4">
    <source>
        <dbReference type="ARBA" id="ARBA00022801"/>
    </source>
</evidence>
<protein>
    <recommendedName>
        <fullName evidence="9">D-alanyl-D-alanine dipeptidase</fullName>
        <shortName evidence="9">D-Ala-D-Ala dipeptidase</shortName>
        <ecNumber evidence="9">3.4.13.22</ecNumber>
    </recommendedName>
</protein>
<evidence type="ECO:0000256" key="6">
    <source>
        <dbReference type="ARBA" id="ARBA00022997"/>
    </source>
</evidence>
<sequence>MNLLSQAMASKPQPNWSDIQAVPIIDSQDPLVALGLVNLPLRIYPAYFHQGVPHALSDCYVRRSVLYRLYKAARLLPGGIELVVLDGWRPLAVQEYLYNSLHRIFHAQYPQDSAAEHQARLRQFVAPPSMDAKAPSPHLTGGAVDVTLCNSDGLLLDMGTEFDDVSALSASAAFESVIKPNPRESEVIEHRRLLHSVMLQAGFSNLPSEWWHFDYGNQAWAWATQQPHAHFGAIERASLSQRWQQQVAAQQLPVPE</sequence>
<name>A0A1Y0CY03_9GAMM</name>
<dbReference type="InterPro" id="IPR000755">
    <property type="entry name" value="A_A_dipeptidase"/>
</dbReference>
<comment type="catalytic activity">
    <reaction evidence="1 9">
        <text>D-alanyl-D-alanine + H2O = 2 D-alanine</text>
        <dbReference type="Rhea" id="RHEA:20661"/>
        <dbReference type="ChEBI" id="CHEBI:15377"/>
        <dbReference type="ChEBI" id="CHEBI:57416"/>
        <dbReference type="ChEBI" id="CHEBI:57822"/>
        <dbReference type="EC" id="3.4.13.22"/>
    </reaction>
</comment>
<evidence type="ECO:0000256" key="5">
    <source>
        <dbReference type="ARBA" id="ARBA00022833"/>
    </source>
</evidence>
<keyword evidence="11" id="KW-1185">Reference proteome</keyword>
<dbReference type="InterPro" id="IPR009045">
    <property type="entry name" value="Zn_M74/Hedgehog-like"/>
</dbReference>
<evidence type="ECO:0000256" key="9">
    <source>
        <dbReference type="HAMAP-Rule" id="MF_01924"/>
    </source>
</evidence>
<dbReference type="RefSeq" id="WP_086963776.1">
    <property type="nucleotide sequence ID" value="NZ_CP021376.1"/>
</dbReference>
<accession>A0A1Y0CY03</accession>
<dbReference type="HAMAP" id="MF_01924">
    <property type="entry name" value="A_A_dipeptidase"/>
    <property type="match status" value="1"/>
</dbReference>
<proteinExistence type="inferred from homology"/>
<dbReference type="GO" id="GO:0008270">
    <property type="term" value="F:zinc ion binding"/>
    <property type="evidence" value="ECO:0007669"/>
    <property type="project" value="UniProtKB-UniRule"/>
</dbReference>
<dbReference type="Gene3D" id="3.30.1380.10">
    <property type="match status" value="1"/>
</dbReference>
<feature type="active site" description="Proton donor/acceptor" evidence="9">
    <location>
        <position position="209"/>
    </location>
</feature>